<dbReference type="EMBL" id="BQKI01000075">
    <property type="protein sequence ID" value="GJN21044.1"/>
    <property type="molecule type" value="Genomic_DNA"/>
</dbReference>
<reference evidence="1" key="1">
    <citation type="journal article" date="2018" name="DNA Res.">
        <title>Multiple hybrid de novo genome assembly of finger millet, an orphan allotetraploid crop.</title>
        <authorList>
            <person name="Hatakeyama M."/>
            <person name="Aluri S."/>
            <person name="Balachadran M.T."/>
            <person name="Sivarajan S.R."/>
            <person name="Patrignani A."/>
            <person name="Gruter S."/>
            <person name="Poveda L."/>
            <person name="Shimizu-Inatsugi R."/>
            <person name="Baeten J."/>
            <person name="Francoijs K.J."/>
            <person name="Nataraja K.N."/>
            <person name="Reddy Y.A.N."/>
            <person name="Phadnis S."/>
            <person name="Ravikumar R.L."/>
            <person name="Schlapbach R."/>
            <person name="Sreeman S.M."/>
            <person name="Shimizu K.K."/>
        </authorList>
    </citation>
    <scope>NUCLEOTIDE SEQUENCE</scope>
</reference>
<evidence type="ECO:0000313" key="1">
    <source>
        <dbReference type="EMBL" id="GJN21044.1"/>
    </source>
</evidence>
<name>A0AAV5ECD2_ELECO</name>
<evidence type="ECO:0000313" key="2">
    <source>
        <dbReference type="Proteomes" id="UP001054889"/>
    </source>
</evidence>
<accession>A0AAV5ECD2</accession>
<sequence>MDLLERYQHGSGQMVNMAKSAIFFSVNCDEETKERVKGITGIQTEALCEKYLGLPTALGRSSTQAFETIPGRIMGLVRGWGEKQLKLSHKQFQLIQ</sequence>
<reference evidence="1" key="2">
    <citation type="submission" date="2021-12" db="EMBL/GenBank/DDBJ databases">
        <title>Resequencing data analysis of finger millet.</title>
        <authorList>
            <person name="Hatakeyama M."/>
            <person name="Aluri S."/>
            <person name="Balachadran M.T."/>
            <person name="Sivarajan S.R."/>
            <person name="Poveda L."/>
            <person name="Shimizu-Inatsugi R."/>
            <person name="Schlapbach R."/>
            <person name="Sreeman S.M."/>
            <person name="Shimizu K.K."/>
        </authorList>
    </citation>
    <scope>NUCLEOTIDE SEQUENCE</scope>
</reference>
<protein>
    <submittedName>
        <fullName evidence="1">Uncharacterized protein</fullName>
    </submittedName>
</protein>
<comment type="caution">
    <text evidence="1">The sequence shown here is derived from an EMBL/GenBank/DDBJ whole genome shotgun (WGS) entry which is preliminary data.</text>
</comment>
<dbReference type="AlphaFoldDB" id="A0AAV5ECD2"/>
<proteinExistence type="predicted"/>
<dbReference type="Proteomes" id="UP001054889">
    <property type="component" value="Unassembled WGS sequence"/>
</dbReference>
<gene>
    <name evidence="1" type="primary">gb08490</name>
    <name evidence="1" type="ORF">PR202_gb08490</name>
</gene>
<keyword evidence="2" id="KW-1185">Reference proteome</keyword>
<organism evidence="1 2">
    <name type="scientific">Eleusine coracana subsp. coracana</name>
    <dbReference type="NCBI Taxonomy" id="191504"/>
    <lineage>
        <taxon>Eukaryota</taxon>
        <taxon>Viridiplantae</taxon>
        <taxon>Streptophyta</taxon>
        <taxon>Embryophyta</taxon>
        <taxon>Tracheophyta</taxon>
        <taxon>Spermatophyta</taxon>
        <taxon>Magnoliopsida</taxon>
        <taxon>Liliopsida</taxon>
        <taxon>Poales</taxon>
        <taxon>Poaceae</taxon>
        <taxon>PACMAD clade</taxon>
        <taxon>Chloridoideae</taxon>
        <taxon>Cynodonteae</taxon>
        <taxon>Eleusininae</taxon>
        <taxon>Eleusine</taxon>
    </lineage>
</organism>